<keyword evidence="2" id="KW-0479">Metal-binding</keyword>
<keyword evidence="4" id="KW-0411">Iron-sulfur</keyword>
<protein>
    <recommendedName>
        <fullName evidence="6">Nuclear architecture-related protein 1</fullName>
    </recommendedName>
</protein>
<organism evidence="9 10">
    <name type="scientific">Curvularia kusanoi</name>
    <name type="common">Cochliobolus kusanoi</name>
    <dbReference type="NCBI Taxonomy" id="90978"/>
    <lineage>
        <taxon>Eukaryota</taxon>
        <taxon>Fungi</taxon>
        <taxon>Dikarya</taxon>
        <taxon>Ascomycota</taxon>
        <taxon>Pezizomycotina</taxon>
        <taxon>Dothideomycetes</taxon>
        <taxon>Pleosporomycetidae</taxon>
        <taxon>Pleosporales</taxon>
        <taxon>Pleosporineae</taxon>
        <taxon>Pleosporaceae</taxon>
        <taxon>Curvularia</taxon>
    </lineage>
</organism>
<dbReference type="InterPro" id="IPR002347">
    <property type="entry name" value="SDR_fam"/>
</dbReference>
<dbReference type="PRINTS" id="PR00080">
    <property type="entry name" value="SDRFAMILY"/>
</dbReference>
<feature type="region of interest" description="Disordered" evidence="7">
    <location>
        <begin position="201"/>
        <end position="220"/>
    </location>
</feature>
<evidence type="ECO:0000313" key="9">
    <source>
        <dbReference type="EMBL" id="KAF3000155.1"/>
    </source>
</evidence>
<gene>
    <name evidence="9" type="primary">NAR1</name>
    <name evidence="9" type="ORF">E8E13_005482</name>
</gene>
<name>A0A9P4W5G2_CURKU</name>
<dbReference type="OrthoDB" id="10253113at2759"/>
<comment type="caution">
    <text evidence="9">The sequence shown here is derived from an EMBL/GenBank/DDBJ whole genome shotgun (WGS) entry which is preliminary data.</text>
</comment>
<dbReference type="PANTHER" id="PTHR11615">
    <property type="entry name" value="NITRATE, FORMATE, IRON DEHYDROGENASE"/>
    <property type="match status" value="1"/>
</dbReference>
<evidence type="ECO:0000259" key="8">
    <source>
        <dbReference type="Pfam" id="PF02906"/>
    </source>
</evidence>
<comment type="similarity">
    <text evidence="1">Belongs to the NARF family.</text>
</comment>
<dbReference type="Proteomes" id="UP000801428">
    <property type="component" value="Unassembled WGS sequence"/>
</dbReference>
<evidence type="ECO:0000313" key="10">
    <source>
        <dbReference type="Proteomes" id="UP000801428"/>
    </source>
</evidence>
<keyword evidence="10" id="KW-1185">Reference proteome</keyword>
<dbReference type="PROSITE" id="PS00061">
    <property type="entry name" value="ADH_SHORT"/>
    <property type="match status" value="1"/>
</dbReference>
<dbReference type="Pfam" id="PF00106">
    <property type="entry name" value="adh_short"/>
    <property type="match status" value="1"/>
</dbReference>
<dbReference type="Gene3D" id="3.40.50.720">
    <property type="entry name" value="NAD(P)-binding Rossmann-like Domain"/>
    <property type="match status" value="1"/>
</dbReference>
<dbReference type="Gene3D" id="3.40.950.10">
    <property type="entry name" value="Fe-only Hydrogenase (Larger Subunit), Chain L, domain 3"/>
    <property type="match status" value="2"/>
</dbReference>
<dbReference type="GO" id="GO:0051539">
    <property type="term" value="F:4 iron, 4 sulfur cluster binding"/>
    <property type="evidence" value="ECO:0007669"/>
    <property type="project" value="UniProtKB-KW"/>
</dbReference>
<dbReference type="InterPro" id="IPR036291">
    <property type="entry name" value="NAD(P)-bd_dom_sf"/>
</dbReference>
<evidence type="ECO:0000256" key="6">
    <source>
        <dbReference type="ARBA" id="ARBA00031269"/>
    </source>
</evidence>
<evidence type="ECO:0000256" key="4">
    <source>
        <dbReference type="ARBA" id="ARBA00023014"/>
    </source>
</evidence>
<keyword evidence="2" id="KW-0408">Iron</keyword>
<dbReference type="InterPro" id="IPR009016">
    <property type="entry name" value="Fe_hydrogenase"/>
</dbReference>
<dbReference type="EMBL" id="SWKU01000015">
    <property type="protein sequence ID" value="KAF3000155.1"/>
    <property type="molecule type" value="Genomic_DNA"/>
</dbReference>
<dbReference type="AlphaFoldDB" id="A0A9P4W5G2"/>
<proteinExistence type="inferred from homology"/>
<keyword evidence="2" id="KW-0004">4Fe-4S</keyword>
<feature type="domain" description="Iron hydrogenase large subunit C-terminal" evidence="8">
    <location>
        <begin position="128"/>
        <end position="484"/>
    </location>
</feature>
<reference evidence="9" key="1">
    <citation type="submission" date="2019-04" db="EMBL/GenBank/DDBJ databases">
        <title>Sequencing of skin fungus with MAO and IRED activity.</title>
        <authorList>
            <person name="Marsaioli A.J."/>
            <person name="Bonatto J.M.C."/>
            <person name="Reis Junior O."/>
        </authorList>
    </citation>
    <scope>NUCLEOTIDE SEQUENCE</scope>
    <source>
        <strain evidence="9">30M1</strain>
    </source>
</reference>
<dbReference type="InterPro" id="IPR020904">
    <property type="entry name" value="Sc_DH/Rdtase_CS"/>
</dbReference>
<evidence type="ECO:0000256" key="7">
    <source>
        <dbReference type="SAM" id="MobiDB-lite"/>
    </source>
</evidence>
<evidence type="ECO:0000256" key="5">
    <source>
        <dbReference type="ARBA" id="ARBA00025099"/>
    </source>
</evidence>
<comment type="function">
    <text evidence="5">Component of the cytosolic Fe/S protein assembly machinery. Required for maturation of extramitochondrial Fe/S proteins. May play a role in the transfer of pre-assembled Fe/S clusters to target apoproteins.</text>
</comment>
<feature type="region of interest" description="Disordered" evidence="7">
    <location>
        <begin position="534"/>
        <end position="560"/>
    </location>
</feature>
<feature type="compositionally biased region" description="Polar residues" evidence="7">
    <location>
        <begin position="201"/>
        <end position="210"/>
    </location>
</feature>
<dbReference type="Pfam" id="PF02906">
    <property type="entry name" value="Fe_hyd_lg_C"/>
    <property type="match status" value="1"/>
</dbReference>
<keyword evidence="3" id="KW-0521">NADP</keyword>
<dbReference type="SUPFAM" id="SSF53920">
    <property type="entry name" value="Fe-only hydrogenase"/>
    <property type="match status" value="1"/>
</dbReference>
<evidence type="ECO:0000256" key="1">
    <source>
        <dbReference type="ARBA" id="ARBA00006596"/>
    </source>
</evidence>
<evidence type="ECO:0000256" key="3">
    <source>
        <dbReference type="ARBA" id="ARBA00022857"/>
    </source>
</evidence>
<sequence length="874" mass="93156">MSAILSADDLNDFISPGVACIKPIETLPVKEETSSNPYEVTTEEKAAAAEPPPPAQISLTDCLACSGCVTSAEAVLVQLQSHNEVLSTLDTYKSLEAPWLIQNGTNGTTNGHAHSNGCNGHHAEGKLFVASVSPQARASLAAVFNVTEEEAGNMITQLLSGPSGVKAGGHQGSGFTWVLDTNAVREACLVAAADEVATALSPETSKTPVKSGSEGALDTTPKGPILTSACPGWICYAEKTHPYVLPHLSRLKSPQALTGTLLKSVLSQRYNVSPSQIWHLAIMPCFDKKLEASRSELTSSAWLPNHDASDPVRDVDCVITARELLSLASARNISFSSLPRTPLSNRTPFPDPTLDAFLFPSTRPSRKSQSQDAGSSGGYLYHILQTYQAAHPGSIISVTRGRNADVVEYALTQGPETIIRMARFYGFRNIQNLVRRLKPAKMSRLPGGKTGGVRRPPGAKGPVETKDYAYVEVMACPGGCTNGGGQVKVTEVEEIRALEQKSEPGLIQEREVVKPGPKEQKEWLAKVDEAYYSASDSEDAGSDSNGISTSHETNGHVAEGDVVNGIDRRHIKEVMAHWSSITGVDMQHLLYTSFRKVESDVGKKQSDMERVAGLAVTVGGCSAGGIGPALVLSFQQRGYTVFATARSLKKMSDLALLPNVHLLELDVVDANSIAAAVAQVNDRTGGSLDVLVNNAGQQYIMPALDTDIDAAKSLFEVNYWGPLRMVQAFSGMLIQAKGCVVNIGSGAGVVHIPFQSQYNASKAAVNMLSETLRYELAPLNVRVITLVAGNVASHMSSGVNGPPPAELPPDSRYKAIEKELSKGESYADMDTTVFANEVVAAVVSGAAGKVWKGGNMATVRWLMPVLPSFVYVIY</sequence>
<feature type="region of interest" description="Disordered" evidence="7">
    <location>
        <begin position="31"/>
        <end position="53"/>
    </location>
</feature>
<feature type="region of interest" description="Disordered" evidence="7">
    <location>
        <begin position="442"/>
        <end position="461"/>
    </location>
</feature>
<dbReference type="InterPro" id="IPR050340">
    <property type="entry name" value="Cytosolic_Fe-S_CAF"/>
</dbReference>
<dbReference type="SUPFAM" id="SSF51735">
    <property type="entry name" value="NAD(P)-binding Rossmann-fold domains"/>
    <property type="match status" value="1"/>
</dbReference>
<dbReference type="PRINTS" id="PR00081">
    <property type="entry name" value="GDHRDH"/>
</dbReference>
<evidence type="ECO:0000256" key="2">
    <source>
        <dbReference type="ARBA" id="ARBA00022485"/>
    </source>
</evidence>
<dbReference type="InterPro" id="IPR004108">
    <property type="entry name" value="Fe_hydrogenase_lsu_C"/>
</dbReference>
<accession>A0A9P4W5G2</accession>
<dbReference type="Gene3D" id="3.40.50.1780">
    <property type="match status" value="2"/>
</dbReference>